<reference evidence="7" key="1">
    <citation type="journal article" date="2019" name="Int. J. Syst. Evol. Microbiol.">
        <title>The Global Catalogue of Microorganisms (GCM) 10K type strain sequencing project: providing services to taxonomists for standard genome sequencing and annotation.</title>
        <authorList>
            <consortium name="The Broad Institute Genomics Platform"/>
            <consortium name="The Broad Institute Genome Sequencing Center for Infectious Disease"/>
            <person name="Wu L."/>
            <person name="Ma J."/>
        </authorList>
    </citation>
    <scope>NUCLEOTIDE SEQUENCE [LARGE SCALE GENOMIC DNA]</scope>
    <source>
        <strain evidence="7">CCUG 59778</strain>
    </source>
</reference>
<evidence type="ECO:0000256" key="1">
    <source>
        <dbReference type="ARBA" id="ARBA00023015"/>
    </source>
</evidence>
<dbReference type="Pfam" id="PF00072">
    <property type="entry name" value="Response_reg"/>
    <property type="match status" value="1"/>
</dbReference>
<protein>
    <submittedName>
        <fullName evidence="6">Response regulator transcription factor</fullName>
    </submittedName>
</protein>
<evidence type="ECO:0000259" key="5">
    <source>
        <dbReference type="PROSITE" id="PS50110"/>
    </source>
</evidence>
<comment type="caution">
    <text evidence="6">The sequence shown here is derived from an EMBL/GenBank/DDBJ whole genome shotgun (WGS) entry which is preliminary data.</text>
</comment>
<keyword evidence="3" id="KW-0804">Transcription</keyword>
<dbReference type="EMBL" id="JBHSKF010000002">
    <property type="protein sequence ID" value="MFC5286394.1"/>
    <property type="molecule type" value="Genomic_DNA"/>
</dbReference>
<evidence type="ECO:0000313" key="6">
    <source>
        <dbReference type="EMBL" id="MFC5286394.1"/>
    </source>
</evidence>
<evidence type="ECO:0000313" key="7">
    <source>
        <dbReference type="Proteomes" id="UP001596157"/>
    </source>
</evidence>
<feature type="domain" description="Response regulatory" evidence="5">
    <location>
        <begin position="3"/>
        <end position="121"/>
    </location>
</feature>
<keyword evidence="7" id="KW-1185">Reference proteome</keyword>
<dbReference type="PROSITE" id="PS50110">
    <property type="entry name" value="RESPONSE_REGULATORY"/>
    <property type="match status" value="1"/>
</dbReference>
<organism evidence="6 7">
    <name type="scientific">Actinokineospora guangxiensis</name>
    <dbReference type="NCBI Taxonomy" id="1490288"/>
    <lineage>
        <taxon>Bacteria</taxon>
        <taxon>Bacillati</taxon>
        <taxon>Actinomycetota</taxon>
        <taxon>Actinomycetes</taxon>
        <taxon>Pseudonocardiales</taxon>
        <taxon>Pseudonocardiaceae</taxon>
        <taxon>Actinokineospora</taxon>
    </lineage>
</organism>
<dbReference type="InterPro" id="IPR058245">
    <property type="entry name" value="NreC/VraR/RcsB-like_REC"/>
</dbReference>
<dbReference type="InterPro" id="IPR039420">
    <property type="entry name" value="WalR-like"/>
</dbReference>
<gene>
    <name evidence="6" type="ORF">ACFPM7_04965</name>
</gene>
<dbReference type="SMART" id="SM00448">
    <property type="entry name" value="REC"/>
    <property type="match status" value="1"/>
</dbReference>
<proteinExistence type="predicted"/>
<dbReference type="InterPro" id="IPR001789">
    <property type="entry name" value="Sig_transdc_resp-reg_receiver"/>
</dbReference>
<keyword evidence="1" id="KW-0805">Transcription regulation</keyword>
<name>A0ABW0EKG3_9PSEU</name>
<sequence length="154" mass="16171">MIRVVVADDQAVVRAGFRAILESEEDIEVVAEAADGARAVDLARHTRPDLVLMDVRMPPTDGITATARLAGPDIADLIPVPIATTFDLDDDVFSALRAGASGFVLKDIEPDDLVAAVRAVAADGGLIAPGITRRLITEFAKSTRPAPIPLPPTP</sequence>
<accession>A0ABW0EKG3</accession>
<dbReference type="PANTHER" id="PTHR43214">
    <property type="entry name" value="TWO-COMPONENT RESPONSE REGULATOR"/>
    <property type="match status" value="1"/>
</dbReference>
<feature type="modified residue" description="4-aspartylphosphate" evidence="4">
    <location>
        <position position="54"/>
    </location>
</feature>
<dbReference type="Proteomes" id="UP001596157">
    <property type="component" value="Unassembled WGS sequence"/>
</dbReference>
<evidence type="ECO:0000256" key="4">
    <source>
        <dbReference type="PROSITE-ProRule" id="PRU00169"/>
    </source>
</evidence>
<dbReference type="SUPFAM" id="SSF52172">
    <property type="entry name" value="CheY-like"/>
    <property type="match status" value="1"/>
</dbReference>
<dbReference type="PANTHER" id="PTHR43214:SF24">
    <property type="entry name" value="TRANSCRIPTIONAL REGULATORY PROTEIN NARL-RELATED"/>
    <property type="match status" value="1"/>
</dbReference>
<dbReference type="Gene3D" id="3.40.50.2300">
    <property type="match status" value="1"/>
</dbReference>
<keyword evidence="4" id="KW-0597">Phosphoprotein</keyword>
<dbReference type="CDD" id="cd17535">
    <property type="entry name" value="REC_NarL-like"/>
    <property type="match status" value="1"/>
</dbReference>
<dbReference type="InterPro" id="IPR011006">
    <property type="entry name" value="CheY-like_superfamily"/>
</dbReference>
<keyword evidence="2" id="KW-0238">DNA-binding</keyword>
<evidence type="ECO:0000256" key="3">
    <source>
        <dbReference type="ARBA" id="ARBA00023163"/>
    </source>
</evidence>
<evidence type="ECO:0000256" key="2">
    <source>
        <dbReference type="ARBA" id="ARBA00023125"/>
    </source>
</evidence>
<dbReference type="RefSeq" id="WP_378244288.1">
    <property type="nucleotide sequence ID" value="NZ_JBHSKF010000002.1"/>
</dbReference>